<dbReference type="InterPro" id="IPR005527">
    <property type="entry name" value="MinE"/>
</dbReference>
<evidence type="ECO:0000313" key="4">
    <source>
        <dbReference type="Proteomes" id="UP001595843"/>
    </source>
</evidence>
<evidence type="ECO:0000256" key="1">
    <source>
        <dbReference type="ARBA" id="ARBA00008168"/>
    </source>
</evidence>
<evidence type="ECO:0000256" key="2">
    <source>
        <dbReference type="ARBA" id="ARBA00025265"/>
    </source>
</evidence>
<dbReference type="EMBL" id="JBHSAP010000009">
    <property type="protein sequence ID" value="MFC4076910.1"/>
    <property type="molecule type" value="Genomic_DNA"/>
</dbReference>
<organism evidence="3 4">
    <name type="scientific">Salinithrix halophila</name>
    <dbReference type="NCBI Taxonomy" id="1485204"/>
    <lineage>
        <taxon>Bacteria</taxon>
        <taxon>Bacillati</taxon>
        <taxon>Bacillota</taxon>
        <taxon>Bacilli</taxon>
        <taxon>Bacillales</taxon>
        <taxon>Thermoactinomycetaceae</taxon>
        <taxon>Salinithrix</taxon>
    </lineage>
</organism>
<keyword evidence="3" id="KW-0131">Cell cycle</keyword>
<keyword evidence="4" id="KW-1185">Reference proteome</keyword>
<dbReference type="Pfam" id="PF03776">
    <property type="entry name" value="MinE"/>
    <property type="match status" value="1"/>
</dbReference>
<evidence type="ECO:0000313" key="3">
    <source>
        <dbReference type="EMBL" id="MFC4076910.1"/>
    </source>
</evidence>
<keyword evidence="3" id="KW-0132">Cell division</keyword>
<sequence>MNVVVFSNLFGKEKERPTAATADDRLSLVLSYQRSDIDERKLKQFQARLIDLCDDFGYDVVGQVEIRPQSRQRDNTTVLNASIPVRLRENSEDEESAGL</sequence>
<gene>
    <name evidence="3" type="ORF">ACFOUO_08805</name>
</gene>
<proteinExistence type="inferred from homology"/>
<comment type="function">
    <text evidence="2">Prevents the cell division inhibition by proteins MinC and MinD at internal division sites while permitting inhibition at polar sites. This ensures cell division at the proper site by restricting the formation of a division septum at the midpoint of the long axis of the cell.</text>
</comment>
<name>A0ABV8JEQ3_9BACL</name>
<comment type="caution">
    <text evidence="3">The sequence shown here is derived from an EMBL/GenBank/DDBJ whole genome shotgun (WGS) entry which is preliminary data.</text>
</comment>
<dbReference type="Proteomes" id="UP001595843">
    <property type="component" value="Unassembled WGS sequence"/>
</dbReference>
<dbReference type="GO" id="GO:0051301">
    <property type="term" value="P:cell division"/>
    <property type="evidence" value="ECO:0007669"/>
    <property type="project" value="UniProtKB-KW"/>
</dbReference>
<dbReference type="Gene3D" id="3.30.1070.10">
    <property type="entry name" value="Cell division topological specificity factor MinE"/>
    <property type="match status" value="1"/>
</dbReference>
<reference evidence="4" key="1">
    <citation type="journal article" date="2019" name="Int. J. Syst. Evol. Microbiol.">
        <title>The Global Catalogue of Microorganisms (GCM) 10K type strain sequencing project: providing services to taxonomists for standard genome sequencing and annotation.</title>
        <authorList>
            <consortium name="The Broad Institute Genomics Platform"/>
            <consortium name="The Broad Institute Genome Sequencing Center for Infectious Disease"/>
            <person name="Wu L."/>
            <person name="Ma J."/>
        </authorList>
    </citation>
    <scope>NUCLEOTIDE SEQUENCE [LARGE SCALE GENOMIC DNA]</scope>
    <source>
        <strain evidence="4">IBRC-M 10813</strain>
    </source>
</reference>
<comment type="similarity">
    <text evidence="1">Belongs to the MinE family.</text>
</comment>
<accession>A0ABV8JEQ3</accession>
<dbReference type="InterPro" id="IPR036707">
    <property type="entry name" value="MinE_sf"/>
</dbReference>
<protein>
    <submittedName>
        <fullName evidence="3">Cell division topological specificity factor MinE</fullName>
    </submittedName>
</protein>